<sequence length="391" mass="43450">MTLQDPESEILLQLQKHPELFAAIESSDESEFKRQQSLREKYPAELVRAALTLCELRSKAKDKFSKGDQMWFDRKGLEQSTPEAVANHKAKRFQHATSPIYDLCSGIGSDSIAMASVGKNVHSVDELPVAGIRTMLNAAIYGVQDRITTEACDVRSLDLGGHWIHIDPDRRSSQKRAVRLEDYEPPLEFLQQLTESTPAGAMKLSPASNFGGKFQNCEIELISLNGECKEATVWYGDAAGECDWTATILPAGYTLTANPWDHYPRVGELNDYMYDPDPAIVRAGLLDALADQIGLTRLDDAEEYLTSAKLISTPAATPFRVLATLPNNAKEMRKYFRDHPVGEVEIKCRHVPTNADQLRKKLPLKGHGRATLFIARLQGKTKAVVAERVTA</sequence>
<proteinExistence type="predicted"/>
<dbReference type="AlphaFoldDB" id="A0A517QMB4"/>
<dbReference type="PANTHER" id="PTHR14741:SF32">
    <property type="entry name" value="TRIMETHYLGUANOSINE SYNTHASE"/>
    <property type="match status" value="1"/>
</dbReference>
<dbReference type="OrthoDB" id="9810570at2"/>
<dbReference type="GO" id="GO:0008168">
    <property type="term" value="F:methyltransferase activity"/>
    <property type="evidence" value="ECO:0007669"/>
    <property type="project" value="UniProtKB-KW"/>
</dbReference>
<dbReference type="PANTHER" id="PTHR14741">
    <property type="entry name" value="S-ADENOSYLMETHIONINE-DEPENDENT METHYLTRANSFERASE RELATED"/>
    <property type="match status" value="1"/>
</dbReference>
<dbReference type="InterPro" id="IPR041497">
    <property type="entry name" value="Thump-like"/>
</dbReference>
<evidence type="ECO:0000313" key="3">
    <source>
        <dbReference type="Proteomes" id="UP000315724"/>
    </source>
</evidence>
<dbReference type="KEGG" id="tpol:Mal48_20100"/>
<protein>
    <submittedName>
        <fullName evidence="2">RNA cap guanine-N2 methyltransferase</fullName>
    </submittedName>
</protein>
<name>A0A517QMB4_9PLAN</name>
<gene>
    <name evidence="2" type="ORF">Mal48_20100</name>
</gene>
<dbReference type="Gene3D" id="3.40.50.150">
    <property type="entry name" value="Vaccinia Virus protein VP39"/>
    <property type="match status" value="1"/>
</dbReference>
<evidence type="ECO:0000259" key="1">
    <source>
        <dbReference type="Pfam" id="PF18096"/>
    </source>
</evidence>
<evidence type="ECO:0000313" key="2">
    <source>
        <dbReference type="EMBL" id="QDT32763.1"/>
    </source>
</evidence>
<accession>A0A517QMB4</accession>
<dbReference type="Pfam" id="PF09445">
    <property type="entry name" value="Methyltransf_15"/>
    <property type="match status" value="1"/>
</dbReference>
<reference evidence="2 3" key="1">
    <citation type="submission" date="2019-02" db="EMBL/GenBank/DDBJ databases">
        <title>Deep-cultivation of Planctomycetes and their phenomic and genomic characterization uncovers novel biology.</title>
        <authorList>
            <person name="Wiegand S."/>
            <person name="Jogler M."/>
            <person name="Boedeker C."/>
            <person name="Pinto D."/>
            <person name="Vollmers J."/>
            <person name="Rivas-Marin E."/>
            <person name="Kohn T."/>
            <person name="Peeters S.H."/>
            <person name="Heuer A."/>
            <person name="Rast P."/>
            <person name="Oberbeckmann S."/>
            <person name="Bunk B."/>
            <person name="Jeske O."/>
            <person name="Meyerdierks A."/>
            <person name="Storesund J.E."/>
            <person name="Kallscheuer N."/>
            <person name="Luecker S."/>
            <person name="Lage O.M."/>
            <person name="Pohl T."/>
            <person name="Merkel B.J."/>
            <person name="Hornburger P."/>
            <person name="Mueller R.-W."/>
            <person name="Bruemmer F."/>
            <person name="Labrenz M."/>
            <person name="Spormann A.M."/>
            <person name="Op den Camp H."/>
            <person name="Overmann J."/>
            <person name="Amann R."/>
            <person name="Jetten M.S.M."/>
            <person name="Mascher T."/>
            <person name="Medema M.H."/>
            <person name="Devos D.P."/>
            <person name="Kaster A.-K."/>
            <person name="Ovreas L."/>
            <person name="Rohde M."/>
            <person name="Galperin M.Y."/>
            <person name="Jogler C."/>
        </authorList>
    </citation>
    <scope>NUCLEOTIDE SEQUENCE [LARGE SCALE GENOMIC DNA]</scope>
    <source>
        <strain evidence="2 3">Mal48</strain>
    </source>
</reference>
<keyword evidence="3" id="KW-1185">Reference proteome</keyword>
<dbReference type="InterPro" id="IPR029063">
    <property type="entry name" value="SAM-dependent_MTases_sf"/>
</dbReference>
<dbReference type="InterPro" id="IPR019012">
    <property type="entry name" value="RNA_cap_Gua-N2-MeTrfase"/>
</dbReference>
<dbReference type="Proteomes" id="UP000315724">
    <property type="component" value="Chromosome"/>
</dbReference>
<keyword evidence="2" id="KW-0808">Transferase</keyword>
<organism evidence="2 3">
    <name type="scientific">Thalassoglobus polymorphus</name>
    <dbReference type="NCBI Taxonomy" id="2527994"/>
    <lineage>
        <taxon>Bacteria</taxon>
        <taxon>Pseudomonadati</taxon>
        <taxon>Planctomycetota</taxon>
        <taxon>Planctomycetia</taxon>
        <taxon>Planctomycetales</taxon>
        <taxon>Planctomycetaceae</taxon>
        <taxon>Thalassoglobus</taxon>
    </lineage>
</organism>
<dbReference type="Pfam" id="PF18096">
    <property type="entry name" value="Thump_like"/>
    <property type="match status" value="1"/>
</dbReference>
<dbReference type="EMBL" id="CP036267">
    <property type="protein sequence ID" value="QDT32763.1"/>
    <property type="molecule type" value="Genomic_DNA"/>
</dbReference>
<dbReference type="RefSeq" id="WP_145198270.1">
    <property type="nucleotide sequence ID" value="NZ_CP036267.1"/>
</dbReference>
<feature type="domain" description="THUMP-like" evidence="1">
    <location>
        <begin position="317"/>
        <end position="388"/>
    </location>
</feature>
<dbReference type="SUPFAM" id="SSF53335">
    <property type="entry name" value="S-adenosyl-L-methionine-dependent methyltransferases"/>
    <property type="match status" value="1"/>
</dbReference>
<keyword evidence="2" id="KW-0489">Methyltransferase</keyword>
<dbReference type="GO" id="GO:0036261">
    <property type="term" value="P:7-methylguanosine cap hypermethylation"/>
    <property type="evidence" value="ECO:0007669"/>
    <property type="project" value="InterPro"/>
</dbReference>